<comment type="subunit">
    <text evidence="7">The complex is composed of two ATP-binding proteins (BtuD), two transmembrane proteins (BtuC) and a solute-binding protein (BtuF).</text>
</comment>
<dbReference type="AlphaFoldDB" id="A0A1G9Q779"/>
<feature type="domain" description="ABC transporter" evidence="12">
    <location>
        <begin position="24"/>
        <end position="258"/>
    </location>
</feature>
<comment type="similarity">
    <text evidence="1">Belongs to the ABC transporter superfamily.</text>
</comment>
<evidence type="ECO:0000256" key="1">
    <source>
        <dbReference type="ARBA" id="ARBA00005417"/>
    </source>
</evidence>
<dbReference type="SMART" id="SM00382">
    <property type="entry name" value="AAA"/>
    <property type="match status" value="1"/>
</dbReference>
<dbReference type="CDD" id="cd03235">
    <property type="entry name" value="ABC_Metallic_Cations"/>
    <property type="match status" value="1"/>
</dbReference>
<sequence length="281" mass="29628">MTPADAGSADDSTAVGSGDDHPVARFEDVTFGYGPTPVVEDVSFTVEPGDFLALVGPNGSGKSTLLRLFLGLHRPDSGSVQLFGEPAHEAATGTRVGYVAQDVASGGRAMPITVREVVRMGRYPHVPRGRFRREDREAVEEALATVDVTDLADRRVGALSGGQRQRVFIARALATGADVLALDEPTVGVDATSRAAFFDLLSELNREGLTVVLVEHDIGVVTTHATRVACLNRQLHFHGSTDDFVASDALSAAYGANHHVVVHDHDSEAEGATGRDGGHGQ</sequence>
<evidence type="ECO:0000256" key="9">
    <source>
        <dbReference type="ARBA" id="ARBA00073649"/>
    </source>
</evidence>
<keyword evidence="3" id="KW-0547">Nucleotide-binding</keyword>
<evidence type="ECO:0000256" key="10">
    <source>
        <dbReference type="ARBA" id="ARBA00077139"/>
    </source>
</evidence>
<evidence type="ECO:0000256" key="4">
    <source>
        <dbReference type="ARBA" id="ARBA00022840"/>
    </source>
</evidence>
<proteinExistence type="inferred from homology"/>
<gene>
    <name evidence="13" type="ORF">SAMN04487949_0696</name>
</gene>
<name>A0A1G9Q779_9EURY</name>
<protein>
    <recommendedName>
        <fullName evidence="9">Cobalamin import ATP-binding protein BtuD</fullName>
        <ecNumber evidence="8">7.6.2.8</ecNumber>
    </recommendedName>
    <alternativeName>
        <fullName evidence="10">Vitamin B12-transporting ATPase</fullName>
    </alternativeName>
</protein>
<evidence type="ECO:0000256" key="3">
    <source>
        <dbReference type="ARBA" id="ARBA00022741"/>
    </source>
</evidence>
<dbReference type="InterPro" id="IPR003593">
    <property type="entry name" value="AAA+_ATPase"/>
</dbReference>
<evidence type="ECO:0000256" key="6">
    <source>
        <dbReference type="ARBA" id="ARBA00058960"/>
    </source>
</evidence>
<evidence type="ECO:0000256" key="2">
    <source>
        <dbReference type="ARBA" id="ARBA00022448"/>
    </source>
</evidence>
<dbReference type="PROSITE" id="PS50893">
    <property type="entry name" value="ABC_TRANSPORTER_2"/>
    <property type="match status" value="1"/>
</dbReference>
<dbReference type="PANTHER" id="PTHR42734:SF5">
    <property type="entry name" value="IRON TRANSPORT SYSTEM ATP-BINDING PROTEIN HI_0361-RELATED"/>
    <property type="match status" value="1"/>
</dbReference>
<dbReference type="GO" id="GO:0005524">
    <property type="term" value="F:ATP binding"/>
    <property type="evidence" value="ECO:0007669"/>
    <property type="project" value="UniProtKB-KW"/>
</dbReference>
<dbReference type="STRING" id="660521.SAMN04487949_0696"/>
<dbReference type="Pfam" id="PF00005">
    <property type="entry name" value="ABC_tran"/>
    <property type="match status" value="1"/>
</dbReference>
<keyword evidence="14" id="KW-1185">Reference proteome</keyword>
<dbReference type="FunFam" id="3.40.50.300:FF:000134">
    <property type="entry name" value="Iron-enterobactin ABC transporter ATP-binding protein"/>
    <property type="match status" value="1"/>
</dbReference>
<dbReference type="RefSeq" id="WP_089694097.1">
    <property type="nucleotide sequence ID" value="NZ_FNHL01000001.1"/>
</dbReference>
<dbReference type="EMBL" id="FNHL01000001">
    <property type="protein sequence ID" value="SDM06225.1"/>
    <property type="molecule type" value="Genomic_DNA"/>
</dbReference>
<dbReference type="PROSITE" id="PS00211">
    <property type="entry name" value="ABC_TRANSPORTER_1"/>
    <property type="match status" value="1"/>
</dbReference>
<dbReference type="GO" id="GO:0015420">
    <property type="term" value="F:ABC-type vitamin B12 transporter activity"/>
    <property type="evidence" value="ECO:0007669"/>
    <property type="project" value="UniProtKB-EC"/>
</dbReference>
<dbReference type="InterPro" id="IPR017871">
    <property type="entry name" value="ABC_transporter-like_CS"/>
</dbReference>
<keyword evidence="2" id="KW-0813">Transport</keyword>
<comment type="function">
    <text evidence="6">Required for corrinoid utilization. Probably part of the ABC transporter complex BtuCDF involved in cobalamin (vitamin B12) import. Probably responsible for energy coupling to the transport system.</text>
</comment>
<dbReference type="GO" id="GO:0016887">
    <property type="term" value="F:ATP hydrolysis activity"/>
    <property type="evidence" value="ECO:0007669"/>
    <property type="project" value="InterPro"/>
</dbReference>
<dbReference type="SUPFAM" id="SSF52540">
    <property type="entry name" value="P-loop containing nucleoside triphosphate hydrolases"/>
    <property type="match status" value="1"/>
</dbReference>
<comment type="catalytic activity">
    <reaction evidence="5">
        <text>an R-cob(III)alamin(out) + ATP + H2O = an R-cob(III)alamin(in) + ADP + phosphate + H(+)</text>
        <dbReference type="Rhea" id="RHEA:17873"/>
        <dbReference type="ChEBI" id="CHEBI:15377"/>
        <dbReference type="ChEBI" id="CHEBI:15378"/>
        <dbReference type="ChEBI" id="CHEBI:30616"/>
        <dbReference type="ChEBI" id="CHEBI:43474"/>
        <dbReference type="ChEBI" id="CHEBI:140785"/>
        <dbReference type="ChEBI" id="CHEBI:456216"/>
        <dbReference type="EC" id="7.6.2.8"/>
    </reaction>
</comment>
<dbReference type="InterPro" id="IPR050153">
    <property type="entry name" value="Metal_Ion_Import_ABC"/>
</dbReference>
<dbReference type="InterPro" id="IPR027417">
    <property type="entry name" value="P-loop_NTPase"/>
</dbReference>
<organism evidence="13 14">
    <name type="scientific">Halogranum gelatinilyticum</name>
    <dbReference type="NCBI Taxonomy" id="660521"/>
    <lineage>
        <taxon>Archaea</taxon>
        <taxon>Methanobacteriati</taxon>
        <taxon>Methanobacteriota</taxon>
        <taxon>Stenosarchaea group</taxon>
        <taxon>Halobacteria</taxon>
        <taxon>Halobacteriales</taxon>
        <taxon>Haloferacaceae</taxon>
    </lineage>
</organism>
<dbReference type="InterPro" id="IPR003439">
    <property type="entry name" value="ABC_transporter-like_ATP-bd"/>
</dbReference>
<evidence type="ECO:0000259" key="12">
    <source>
        <dbReference type="PROSITE" id="PS50893"/>
    </source>
</evidence>
<reference evidence="14" key="1">
    <citation type="submission" date="2016-10" db="EMBL/GenBank/DDBJ databases">
        <authorList>
            <person name="Varghese N."/>
            <person name="Submissions S."/>
        </authorList>
    </citation>
    <scope>NUCLEOTIDE SEQUENCE [LARGE SCALE GENOMIC DNA]</scope>
    <source>
        <strain evidence="14">CGMCC 1.10119</strain>
    </source>
</reference>
<dbReference type="EC" id="7.6.2.8" evidence="8"/>
<evidence type="ECO:0000256" key="5">
    <source>
        <dbReference type="ARBA" id="ARBA00050590"/>
    </source>
</evidence>
<dbReference type="Gene3D" id="3.40.50.300">
    <property type="entry name" value="P-loop containing nucleotide triphosphate hydrolases"/>
    <property type="match status" value="1"/>
</dbReference>
<keyword evidence="4 13" id="KW-0067">ATP-binding</keyword>
<evidence type="ECO:0000313" key="14">
    <source>
        <dbReference type="Proteomes" id="UP000199451"/>
    </source>
</evidence>
<evidence type="ECO:0000256" key="7">
    <source>
        <dbReference type="ARBA" id="ARBA00064420"/>
    </source>
</evidence>
<dbReference type="OrthoDB" id="10909at2157"/>
<accession>A0A1G9Q779</accession>
<dbReference type="PANTHER" id="PTHR42734">
    <property type="entry name" value="METAL TRANSPORT SYSTEM ATP-BINDING PROTEIN TM_0124-RELATED"/>
    <property type="match status" value="1"/>
</dbReference>
<dbReference type="Proteomes" id="UP000199451">
    <property type="component" value="Unassembled WGS sequence"/>
</dbReference>
<feature type="region of interest" description="Disordered" evidence="11">
    <location>
        <begin position="1"/>
        <end position="21"/>
    </location>
</feature>
<evidence type="ECO:0000256" key="11">
    <source>
        <dbReference type="SAM" id="MobiDB-lite"/>
    </source>
</evidence>
<evidence type="ECO:0000256" key="8">
    <source>
        <dbReference type="ARBA" id="ARBA00066387"/>
    </source>
</evidence>
<evidence type="ECO:0000313" key="13">
    <source>
        <dbReference type="EMBL" id="SDM06225.1"/>
    </source>
</evidence>